<evidence type="ECO:0000313" key="11">
    <source>
        <dbReference type="Proteomes" id="UP000015241"/>
    </source>
</evidence>
<dbReference type="EMBL" id="KE504126">
    <property type="protein sequence ID" value="EPT04731.1"/>
    <property type="molecule type" value="Genomic_DNA"/>
</dbReference>
<dbReference type="PROSITE" id="PS01095">
    <property type="entry name" value="GH18_1"/>
    <property type="match status" value="1"/>
</dbReference>
<dbReference type="InParanoid" id="S8FUA1"/>
<dbReference type="InterPro" id="IPR050314">
    <property type="entry name" value="Glycosyl_Hydrlase_18"/>
</dbReference>
<evidence type="ECO:0000259" key="9">
    <source>
        <dbReference type="PROSITE" id="PS51910"/>
    </source>
</evidence>
<feature type="domain" description="GH18" evidence="9">
    <location>
        <begin position="1"/>
        <end position="382"/>
    </location>
</feature>
<evidence type="ECO:0000256" key="7">
    <source>
        <dbReference type="RuleBase" id="RU000489"/>
    </source>
</evidence>
<evidence type="ECO:0000256" key="6">
    <source>
        <dbReference type="ARBA" id="ARBA00023326"/>
    </source>
</evidence>
<dbReference type="InterPro" id="IPR017853">
    <property type="entry name" value="GH"/>
</dbReference>
<dbReference type="GO" id="GO:0000272">
    <property type="term" value="P:polysaccharide catabolic process"/>
    <property type="evidence" value="ECO:0007669"/>
    <property type="project" value="UniProtKB-KW"/>
</dbReference>
<evidence type="ECO:0000256" key="3">
    <source>
        <dbReference type="ARBA" id="ARBA00023024"/>
    </source>
</evidence>
<dbReference type="InterPro" id="IPR001579">
    <property type="entry name" value="Glyco_hydro_18_chit_AS"/>
</dbReference>
<keyword evidence="5 7" id="KW-0326">Glycosidase</keyword>
<evidence type="ECO:0000256" key="5">
    <source>
        <dbReference type="ARBA" id="ARBA00023295"/>
    </source>
</evidence>
<dbReference type="AlphaFoldDB" id="S8FUA1"/>
<dbReference type="GO" id="GO:0008061">
    <property type="term" value="F:chitin binding"/>
    <property type="evidence" value="ECO:0007669"/>
    <property type="project" value="InterPro"/>
</dbReference>
<dbReference type="Gene3D" id="3.20.20.80">
    <property type="entry name" value="Glycosidases"/>
    <property type="match status" value="1"/>
</dbReference>
<evidence type="ECO:0000256" key="1">
    <source>
        <dbReference type="ARBA" id="ARBA00000822"/>
    </source>
</evidence>
<evidence type="ECO:0000256" key="8">
    <source>
        <dbReference type="RuleBase" id="RU004453"/>
    </source>
</evidence>
<comment type="catalytic activity">
    <reaction evidence="1">
        <text>Random endo-hydrolysis of N-acetyl-beta-D-glucosaminide (1-&gt;4)-beta-linkages in chitin and chitodextrins.</text>
        <dbReference type="EC" id="3.2.1.14"/>
    </reaction>
</comment>
<dbReference type="InterPro" id="IPR011583">
    <property type="entry name" value="Chitinase_II/V-like_cat"/>
</dbReference>
<gene>
    <name evidence="10" type="ORF">FOMPIDRAFT_66118</name>
</gene>
<dbReference type="InterPro" id="IPR001223">
    <property type="entry name" value="Glyco_hydro18_cat"/>
</dbReference>
<dbReference type="GO" id="GO:0006032">
    <property type="term" value="P:chitin catabolic process"/>
    <property type="evidence" value="ECO:0007669"/>
    <property type="project" value="UniProtKB-KW"/>
</dbReference>
<keyword evidence="3" id="KW-0146">Chitin degradation</keyword>
<accession>S8FUA1</accession>
<keyword evidence="11" id="KW-1185">Reference proteome</keyword>
<dbReference type="SUPFAM" id="SSF54556">
    <property type="entry name" value="Chitinase insertion domain"/>
    <property type="match status" value="1"/>
</dbReference>
<reference evidence="10 11" key="1">
    <citation type="journal article" date="2012" name="Science">
        <title>The Paleozoic origin of enzymatic lignin decomposition reconstructed from 31 fungal genomes.</title>
        <authorList>
            <person name="Floudas D."/>
            <person name="Binder M."/>
            <person name="Riley R."/>
            <person name="Barry K."/>
            <person name="Blanchette R.A."/>
            <person name="Henrissat B."/>
            <person name="Martinez A.T."/>
            <person name="Otillar R."/>
            <person name="Spatafora J.W."/>
            <person name="Yadav J.S."/>
            <person name="Aerts A."/>
            <person name="Benoit I."/>
            <person name="Boyd A."/>
            <person name="Carlson A."/>
            <person name="Copeland A."/>
            <person name="Coutinho P.M."/>
            <person name="de Vries R.P."/>
            <person name="Ferreira P."/>
            <person name="Findley K."/>
            <person name="Foster B."/>
            <person name="Gaskell J."/>
            <person name="Glotzer D."/>
            <person name="Gorecki P."/>
            <person name="Heitman J."/>
            <person name="Hesse C."/>
            <person name="Hori C."/>
            <person name="Igarashi K."/>
            <person name="Jurgens J.A."/>
            <person name="Kallen N."/>
            <person name="Kersten P."/>
            <person name="Kohler A."/>
            <person name="Kuees U."/>
            <person name="Kumar T.K.A."/>
            <person name="Kuo A."/>
            <person name="LaButti K."/>
            <person name="Larrondo L.F."/>
            <person name="Lindquist E."/>
            <person name="Ling A."/>
            <person name="Lombard V."/>
            <person name="Lucas S."/>
            <person name="Lundell T."/>
            <person name="Martin R."/>
            <person name="McLaughlin D.J."/>
            <person name="Morgenstern I."/>
            <person name="Morin E."/>
            <person name="Murat C."/>
            <person name="Nagy L.G."/>
            <person name="Nolan M."/>
            <person name="Ohm R.A."/>
            <person name="Patyshakuliyeva A."/>
            <person name="Rokas A."/>
            <person name="Ruiz-Duenas F.J."/>
            <person name="Sabat G."/>
            <person name="Salamov A."/>
            <person name="Samejima M."/>
            <person name="Schmutz J."/>
            <person name="Slot J.C."/>
            <person name="St John F."/>
            <person name="Stenlid J."/>
            <person name="Sun H."/>
            <person name="Sun S."/>
            <person name="Syed K."/>
            <person name="Tsang A."/>
            <person name="Wiebenga A."/>
            <person name="Young D."/>
            <person name="Pisabarro A."/>
            <person name="Eastwood D.C."/>
            <person name="Martin F."/>
            <person name="Cullen D."/>
            <person name="Grigoriev I.V."/>
            <person name="Hibbett D.S."/>
        </authorList>
    </citation>
    <scope>NUCLEOTIDE SEQUENCE</scope>
    <source>
        <strain evidence="11">FP-58527</strain>
    </source>
</reference>
<sequence length="389" mass="41215">MVSGAWYTGYHNESLPLAKVPWDKYTHVFYSFAETTPTANVTLNGSNAALLPEFVQTARENDVKALVSVGGWTGSIYFSDNTATQDNITNFVQSIVDFSQLYDLDGVNFDWEYPGNQGIGCNTVSPNDTDNFLTLLQALREELGPEFLLTASAPLNPWVGPDGTSLSNVSDFAAVLDWVNVISNNVHGSWESTVGPNAPLNDTCANSTYTGGSAVSALAAWTAAGMPAHQIVLGVAGYGHAYSVDPASALASNGTIQLNPAFNASAQPLGDAWDSANSTDSCGVTSGPEGAFNFWGLIEGGYLNANGSVATGIHYLFDGCSQTSFVYNETAQVMISYDDATSFEAKGALVAKNNMRGFALWEMASDINDILIDAIRSGAGFPEESDDDC</sequence>
<dbReference type="InterPro" id="IPR029070">
    <property type="entry name" value="Chitinase_insertion_sf"/>
</dbReference>
<dbReference type="Gene3D" id="3.10.50.10">
    <property type="match status" value="1"/>
</dbReference>
<dbReference type="GO" id="GO:0008843">
    <property type="term" value="F:endochitinase activity"/>
    <property type="evidence" value="ECO:0007669"/>
    <property type="project" value="UniProtKB-EC"/>
</dbReference>
<evidence type="ECO:0000256" key="4">
    <source>
        <dbReference type="ARBA" id="ARBA00023277"/>
    </source>
</evidence>
<dbReference type="SUPFAM" id="SSF51445">
    <property type="entry name" value="(Trans)glycosidases"/>
    <property type="match status" value="1"/>
</dbReference>
<dbReference type="eggNOG" id="KOG2806">
    <property type="taxonomic scope" value="Eukaryota"/>
</dbReference>
<proteinExistence type="inferred from homology"/>
<name>S8FUA1_FOMSC</name>
<keyword evidence="2 7" id="KW-0378">Hydrolase</keyword>
<dbReference type="HOGENOM" id="CLU_002833_6_1_1"/>
<dbReference type="Proteomes" id="UP000015241">
    <property type="component" value="Unassembled WGS sequence"/>
</dbReference>
<organism evidence="10 11">
    <name type="scientific">Fomitopsis schrenkii</name>
    <name type="common">Brown rot fungus</name>
    <dbReference type="NCBI Taxonomy" id="2126942"/>
    <lineage>
        <taxon>Eukaryota</taxon>
        <taxon>Fungi</taxon>
        <taxon>Dikarya</taxon>
        <taxon>Basidiomycota</taxon>
        <taxon>Agaricomycotina</taxon>
        <taxon>Agaricomycetes</taxon>
        <taxon>Polyporales</taxon>
        <taxon>Fomitopsis</taxon>
    </lineage>
</organism>
<dbReference type="PANTHER" id="PTHR11177:SF392">
    <property type="entry name" value="HAP41P"/>
    <property type="match status" value="1"/>
</dbReference>
<comment type="similarity">
    <text evidence="8">Belongs to the glycosyl hydrolase 18 family.</text>
</comment>
<dbReference type="GO" id="GO:0005576">
    <property type="term" value="C:extracellular region"/>
    <property type="evidence" value="ECO:0007669"/>
    <property type="project" value="TreeGrafter"/>
</dbReference>
<keyword evidence="4" id="KW-0119">Carbohydrate metabolism</keyword>
<evidence type="ECO:0000313" key="10">
    <source>
        <dbReference type="EMBL" id="EPT04731.1"/>
    </source>
</evidence>
<protein>
    <recommendedName>
        <fullName evidence="9">GH18 domain-containing protein</fullName>
    </recommendedName>
</protein>
<dbReference type="STRING" id="743788.S8FUA1"/>
<dbReference type="OrthoDB" id="73875at2759"/>
<evidence type="ECO:0000256" key="2">
    <source>
        <dbReference type="ARBA" id="ARBA00022801"/>
    </source>
</evidence>
<dbReference type="Pfam" id="PF00704">
    <property type="entry name" value="Glyco_hydro_18"/>
    <property type="match status" value="1"/>
</dbReference>
<keyword evidence="6" id="KW-0624">Polysaccharide degradation</keyword>
<dbReference type="PROSITE" id="PS51910">
    <property type="entry name" value="GH18_2"/>
    <property type="match status" value="1"/>
</dbReference>
<dbReference type="SMART" id="SM00636">
    <property type="entry name" value="Glyco_18"/>
    <property type="match status" value="1"/>
</dbReference>
<dbReference type="PANTHER" id="PTHR11177">
    <property type="entry name" value="CHITINASE"/>
    <property type="match status" value="1"/>
</dbReference>